<dbReference type="Proteomes" id="UP000023758">
    <property type="component" value="Unassembled WGS sequence"/>
</dbReference>
<feature type="region of interest" description="Disordered" evidence="1">
    <location>
        <begin position="91"/>
        <end position="114"/>
    </location>
</feature>
<proteinExistence type="predicted"/>
<organism evidence="2">
    <name type="scientific">Trichophyton rubrum CBS 288.86</name>
    <dbReference type="NCBI Taxonomy" id="1215330"/>
    <lineage>
        <taxon>Eukaryota</taxon>
        <taxon>Fungi</taxon>
        <taxon>Dikarya</taxon>
        <taxon>Ascomycota</taxon>
        <taxon>Pezizomycotina</taxon>
        <taxon>Eurotiomycetes</taxon>
        <taxon>Eurotiomycetidae</taxon>
        <taxon>Onygenales</taxon>
        <taxon>Arthrodermataceae</taxon>
        <taxon>Trichophyton</taxon>
    </lineage>
</organism>
<evidence type="ECO:0000313" key="2">
    <source>
        <dbReference type="EMBL" id="EZF51339.1"/>
    </source>
</evidence>
<sequence>MPPRVMLLAQPAMRGPPNSAEAVFETASPDLAQRICDASCLQRHVVVPCSLPPRLPPPANSPRSLEYIKVTASRSSTTQLDQSHGACRCRAGAADGRSSGEEMPGAHHGRTSRLPAPHTVSIFCPGLLQLAPDIGSELERELELELGAGTGRIDCTYLHCWLAGVNLAATVLSRNLTGNSAPFCMARPLLVSAPAIASPPSEA</sequence>
<dbReference type="HOGENOM" id="CLU_1349757_0_0_1"/>
<evidence type="ECO:0000256" key="1">
    <source>
        <dbReference type="SAM" id="MobiDB-lite"/>
    </source>
</evidence>
<accession>A0A022VZG1</accession>
<dbReference type="EMBL" id="KK207868">
    <property type="protein sequence ID" value="EZF51339.1"/>
    <property type="molecule type" value="Genomic_DNA"/>
</dbReference>
<reference evidence="2" key="1">
    <citation type="submission" date="2014-02" db="EMBL/GenBank/DDBJ databases">
        <title>The Genome Sequence of Trichophyton rubrum (morphotype fischeri) CBS 288.86.</title>
        <authorList>
            <consortium name="The Broad Institute Genomics Platform"/>
            <person name="Cuomo C.A."/>
            <person name="White T.C."/>
            <person name="Graser Y."/>
            <person name="Martinez-Rossi N."/>
            <person name="Heitman J."/>
            <person name="Young S.K."/>
            <person name="Zeng Q."/>
            <person name="Gargeya S."/>
            <person name="Abouelleil A."/>
            <person name="Alvarado L."/>
            <person name="Chapman S.B."/>
            <person name="Gainer-Dewar J."/>
            <person name="Goldberg J."/>
            <person name="Griggs A."/>
            <person name="Gujja S."/>
            <person name="Hansen M."/>
            <person name="Howarth C."/>
            <person name="Imamovic A."/>
            <person name="Larimer J."/>
            <person name="Martinez D."/>
            <person name="Murphy C."/>
            <person name="Pearson M.D."/>
            <person name="Persinoti G."/>
            <person name="Poon T."/>
            <person name="Priest M."/>
            <person name="Roberts A.D."/>
            <person name="Saif S."/>
            <person name="Shea T.D."/>
            <person name="Sykes S.N."/>
            <person name="Wortman J."/>
            <person name="Nusbaum C."/>
            <person name="Birren B."/>
        </authorList>
    </citation>
    <scope>NUCLEOTIDE SEQUENCE [LARGE SCALE GENOMIC DNA]</scope>
    <source>
        <strain evidence="2">CBS 288.86</strain>
    </source>
</reference>
<gene>
    <name evidence="2" type="ORF">H103_05362</name>
</gene>
<dbReference type="AlphaFoldDB" id="A0A022VZG1"/>
<protein>
    <submittedName>
        <fullName evidence="2">Uncharacterized protein</fullName>
    </submittedName>
</protein>
<name>A0A022VZG1_TRIRU</name>